<evidence type="ECO:0000313" key="6">
    <source>
        <dbReference type="EMBL" id="TQM14212.1"/>
    </source>
</evidence>
<sequence>MTEPKRATRPRDAAATRRALLDAGRALFATAGYDATTVRGIAERAGVNQALLFRYFGSKEGLFGEAVLGDAVQLLAEGSREDLLTRTLSAILAEDDRGGEVLMAVLRATGSAQVGAGVRERLGAAYVDAFATQAGTDDPADATVRAELLVAWLLGIALLYRGLHARPAPDAAVVTAHVRRAAETLLGPTPGTAREQPPA</sequence>
<dbReference type="EMBL" id="VFPA01000001">
    <property type="protein sequence ID" value="TQM14212.1"/>
    <property type="molecule type" value="Genomic_DNA"/>
</dbReference>
<dbReference type="InterPro" id="IPR001647">
    <property type="entry name" value="HTH_TetR"/>
</dbReference>
<dbReference type="Pfam" id="PF17920">
    <property type="entry name" value="TetR_C_16"/>
    <property type="match status" value="1"/>
</dbReference>
<dbReference type="PRINTS" id="PR00455">
    <property type="entry name" value="HTHTETR"/>
</dbReference>
<dbReference type="GO" id="GO:0003700">
    <property type="term" value="F:DNA-binding transcription factor activity"/>
    <property type="evidence" value="ECO:0007669"/>
    <property type="project" value="TreeGrafter"/>
</dbReference>
<gene>
    <name evidence="6" type="ORF">FB558_0972</name>
</gene>
<evidence type="ECO:0000256" key="3">
    <source>
        <dbReference type="ARBA" id="ARBA00023163"/>
    </source>
</evidence>
<dbReference type="PROSITE" id="PS50977">
    <property type="entry name" value="HTH_TETR_2"/>
    <property type="match status" value="1"/>
</dbReference>
<evidence type="ECO:0000259" key="5">
    <source>
        <dbReference type="PROSITE" id="PS50977"/>
    </source>
</evidence>
<dbReference type="Gene3D" id="1.10.357.10">
    <property type="entry name" value="Tetracycline Repressor, domain 2"/>
    <property type="match status" value="1"/>
</dbReference>
<evidence type="ECO:0000313" key="7">
    <source>
        <dbReference type="Proteomes" id="UP000315677"/>
    </source>
</evidence>
<proteinExistence type="predicted"/>
<keyword evidence="7" id="KW-1185">Reference proteome</keyword>
<keyword evidence="1" id="KW-0805">Transcription regulation</keyword>
<dbReference type="Proteomes" id="UP000315677">
    <property type="component" value="Unassembled WGS sequence"/>
</dbReference>
<evidence type="ECO:0000256" key="2">
    <source>
        <dbReference type="ARBA" id="ARBA00023125"/>
    </source>
</evidence>
<dbReference type="InterPro" id="IPR023772">
    <property type="entry name" value="DNA-bd_HTH_TetR-type_CS"/>
</dbReference>
<dbReference type="PANTHER" id="PTHR30055:SF234">
    <property type="entry name" value="HTH-TYPE TRANSCRIPTIONAL REGULATOR BETI"/>
    <property type="match status" value="1"/>
</dbReference>
<evidence type="ECO:0000256" key="4">
    <source>
        <dbReference type="PROSITE-ProRule" id="PRU00335"/>
    </source>
</evidence>
<protein>
    <submittedName>
        <fullName evidence="6">TetR family transcriptional regulator</fullName>
    </submittedName>
</protein>
<dbReference type="InterPro" id="IPR009057">
    <property type="entry name" value="Homeodomain-like_sf"/>
</dbReference>
<dbReference type="PANTHER" id="PTHR30055">
    <property type="entry name" value="HTH-TYPE TRANSCRIPTIONAL REGULATOR RUTR"/>
    <property type="match status" value="1"/>
</dbReference>
<dbReference type="SUPFAM" id="SSF46689">
    <property type="entry name" value="Homeodomain-like"/>
    <property type="match status" value="1"/>
</dbReference>
<dbReference type="GO" id="GO:0000976">
    <property type="term" value="F:transcription cis-regulatory region binding"/>
    <property type="evidence" value="ECO:0007669"/>
    <property type="project" value="TreeGrafter"/>
</dbReference>
<evidence type="ECO:0000256" key="1">
    <source>
        <dbReference type="ARBA" id="ARBA00023015"/>
    </source>
</evidence>
<dbReference type="RefSeq" id="WP_142048476.1">
    <property type="nucleotide sequence ID" value="NZ_VFPA01000001.1"/>
</dbReference>
<organism evidence="6 7">
    <name type="scientific">Pseudonocardia kunmingensis</name>
    <dbReference type="NCBI Taxonomy" id="630975"/>
    <lineage>
        <taxon>Bacteria</taxon>
        <taxon>Bacillati</taxon>
        <taxon>Actinomycetota</taxon>
        <taxon>Actinomycetes</taxon>
        <taxon>Pseudonocardiales</taxon>
        <taxon>Pseudonocardiaceae</taxon>
        <taxon>Pseudonocardia</taxon>
    </lineage>
</organism>
<comment type="caution">
    <text evidence="6">The sequence shown here is derived from an EMBL/GenBank/DDBJ whole genome shotgun (WGS) entry which is preliminary data.</text>
</comment>
<dbReference type="AlphaFoldDB" id="A0A543DXZ4"/>
<dbReference type="Pfam" id="PF00440">
    <property type="entry name" value="TetR_N"/>
    <property type="match status" value="1"/>
</dbReference>
<accession>A0A543DXZ4</accession>
<name>A0A543DXZ4_9PSEU</name>
<dbReference type="SUPFAM" id="SSF48498">
    <property type="entry name" value="Tetracyclin repressor-like, C-terminal domain"/>
    <property type="match status" value="1"/>
</dbReference>
<dbReference type="InterPro" id="IPR036271">
    <property type="entry name" value="Tet_transcr_reg_TetR-rel_C_sf"/>
</dbReference>
<dbReference type="OrthoDB" id="3210235at2"/>
<reference evidence="6 7" key="1">
    <citation type="submission" date="2019-06" db="EMBL/GenBank/DDBJ databases">
        <title>Sequencing the genomes of 1000 actinobacteria strains.</title>
        <authorList>
            <person name="Klenk H.-P."/>
        </authorList>
    </citation>
    <scope>NUCLEOTIDE SEQUENCE [LARGE SCALE GENOMIC DNA]</scope>
    <source>
        <strain evidence="6 7">DSM 45301</strain>
    </source>
</reference>
<dbReference type="InterPro" id="IPR041678">
    <property type="entry name" value="TetR_C_16"/>
</dbReference>
<dbReference type="InterPro" id="IPR050109">
    <property type="entry name" value="HTH-type_TetR-like_transc_reg"/>
</dbReference>
<feature type="DNA-binding region" description="H-T-H motif" evidence="4">
    <location>
        <begin position="37"/>
        <end position="56"/>
    </location>
</feature>
<keyword evidence="2 4" id="KW-0238">DNA-binding</keyword>
<feature type="domain" description="HTH tetR-type" evidence="5">
    <location>
        <begin position="14"/>
        <end position="74"/>
    </location>
</feature>
<dbReference type="PROSITE" id="PS01081">
    <property type="entry name" value="HTH_TETR_1"/>
    <property type="match status" value="1"/>
</dbReference>
<keyword evidence="3" id="KW-0804">Transcription</keyword>